<dbReference type="InterPro" id="IPR021146">
    <property type="entry name" value="Phage_gp6-like_head-tail"/>
</dbReference>
<comment type="caution">
    <text evidence="1">The sequence shown here is derived from an EMBL/GenBank/DDBJ whole genome shotgun (WGS) entry which is preliminary data.</text>
</comment>
<dbReference type="Gene3D" id="1.10.3230.30">
    <property type="entry name" value="Phage gp6-like head-tail connector protein"/>
    <property type="match status" value="1"/>
</dbReference>
<dbReference type="InterPro" id="IPR006450">
    <property type="entry name" value="Phage_HK97_gp6-like"/>
</dbReference>
<keyword evidence="2" id="KW-1185">Reference proteome</keyword>
<organism evidence="1 2">
    <name type="scientific">Gellertiella hungarica</name>
    <dbReference type="NCBI Taxonomy" id="1572859"/>
    <lineage>
        <taxon>Bacteria</taxon>
        <taxon>Pseudomonadati</taxon>
        <taxon>Pseudomonadota</taxon>
        <taxon>Alphaproteobacteria</taxon>
        <taxon>Hyphomicrobiales</taxon>
        <taxon>Rhizobiaceae</taxon>
        <taxon>Gellertiella</taxon>
    </lineage>
</organism>
<dbReference type="EMBL" id="JACIEZ010000015">
    <property type="protein sequence ID" value="MBB4067169.1"/>
    <property type="molecule type" value="Genomic_DNA"/>
</dbReference>
<protein>
    <submittedName>
        <fullName evidence="1">Putative phage protein (Predicted DNA packaging)</fullName>
    </submittedName>
</protein>
<reference evidence="1 2" key="1">
    <citation type="submission" date="2020-08" db="EMBL/GenBank/DDBJ databases">
        <title>Genomic Encyclopedia of Type Strains, Phase IV (KMG-IV): sequencing the most valuable type-strain genomes for metagenomic binning, comparative biology and taxonomic classification.</title>
        <authorList>
            <person name="Goeker M."/>
        </authorList>
    </citation>
    <scope>NUCLEOTIDE SEQUENCE [LARGE SCALE GENOMIC DNA]</scope>
    <source>
        <strain evidence="1 2">DSM 29853</strain>
    </source>
</reference>
<dbReference type="RefSeq" id="WP_183368406.1">
    <property type="nucleotide sequence ID" value="NZ_JACIEZ010000015.1"/>
</dbReference>
<dbReference type="AlphaFoldDB" id="A0A7W6J9B4"/>
<dbReference type="CDD" id="cd08054">
    <property type="entry name" value="gp6"/>
    <property type="match status" value="1"/>
</dbReference>
<proteinExistence type="predicted"/>
<sequence length="101" mass="11129">MSFVPLELLKSQLNIDHATDDALLTHKIAAAEEYAAAYLGVPLSSFNPFPATITEAILQLAAHLYENREAVLIGMSADYLPFGVVDFLRPYRKEVTGHVPE</sequence>
<dbReference type="Pfam" id="PF05135">
    <property type="entry name" value="Phage_connect_1"/>
    <property type="match status" value="1"/>
</dbReference>
<gene>
    <name evidence="1" type="ORF">GGR23_004398</name>
</gene>
<name>A0A7W6J9B4_9HYPH</name>
<dbReference type="Proteomes" id="UP000528286">
    <property type="component" value="Unassembled WGS sequence"/>
</dbReference>
<evidence type="ECO:0000313" key="1">
    <source>
        <dbReference type="EMBL" id="MBB4067169.1"/>
    </source>
</evidence>
<evidence type="ECO:0000313" key="2">
    <source>
        <dbReference type="Proteomes" id="UP000528286"/>
    </source>
</evidence>
<dbReference type="NCBIfam" id="TIGR01560">
    <property type="entry name" value="put_DNA_pack"/>
    <property type="match status" value="1"/>
</dbReference>
<accession>A0A7W6J9B4</accession>